<comment type="caution">
    <text evidence="1">The sequence shown here is derived from an EMBL/GenBank/DDBJ whole genome shotgun (WGS) entry which is preliminary data.</text>
</comment>
<sequence>MPLARKDLRTRWKKRHPQKAEGHQRKHKHGSTEGNSKSKSTEKGKEHRHHHQSHPKGRSDDESRVGGRDTQQGMVSPAKGRNIGAHSTSGTQDSKHPSNNGSAGIAAPMVGPGVDVPGFESNNYPTPPPNFPWYSEQAQHAQVPLQPPGMPMQNAPWGQQAQQAFVNPSIEAAQFEHGPPPFGFPPPGLAASQPPLFNQQPFDETAQMHAPPMPAAPFPGAEEYSPRTLPSALRFPFPPFGLPGGEVPHAWRMAGVAPSAGMPDTRWQAGPFQGFGGIPPGTGVPPAGTEQGPVDPKTALDSLRARMKKNAEDSRTALESERSGRRTSEQRMAALEKLVSPSSKKKATRQTATASARSYQKGKETSSQNVSPTYVETTEGFVKTYEKTRIALGVDASEDSIEGSGQSPAESESRDEDRRRRPTQQTLKTYDDTRPTSTSGPSFGHFGRPFSHQIDGLEQLLQATSPFDTFPVDPARIVFMQRSVAAKPAFGIPVGALGDFGIGLEAFSPLVVQSPRQCLGEDEESVKRSAYVETVSDEEDPKYAAHEHPAHAHQESLREPNSGRGRDDTLRDQQKAHVRPVSHMKDTTTPNAQTPPKPIASTASVQGSSVLTDSSSTSPVTRRPAGRPPAQNPDRSSKALTTASLIDEMVQGSHYHDETLCQLLSAARNPELGDAAKRAVRHVARNRVMQLMSQNHSEYHSNASDSTVKRKDKPLPNEPVSEDAPAWSQALFEMLAETQNRLDDLDARLPPPASRENTDTLGAGDEYAEAQARAALHNLLFPDLPMEVPFFVDQYGNPHTSHHMGSSRNPFDNKPSAEIVGLADSEGGAEIETVFTTVKGSEGTARPNGKTARESLPEWGSAVEIPDGASSVPPPRFPPAVPPKYAPNTPIIHVQPPTTTATNSNGETRRGETVVSTRPSEAQVVLNDMTAATPASAHPVRSQGAPSPPDLGAGGRAAQHPEEPARQVPLYPQAFPMKPWDIVTQRLLSWALVDEFALTVYTMTIFKRLSAVPPLPCDKLFVPPNMSDAINRAVHAKRFNDAQQILEELWHPLGFREPPRVIVALAKHRNDPDHWSAHRFDLPTGRLVTMTFSHEEKSLIDERWHCIRQAWPQYHIPHPDHLAQQTRRILTAQSAKNNNSLAATNAARNLLLGWKPERSTGMHKLRELVWQEVKRLHSKKVAGKLIIDQRKGE</sequence>
<proteinExistence type="predicted"/>
<evidence type="ECO:0000313" key="1">
    <source>
        <dbReference type="EMBL" id="KAJ9117281.1"/>
    </source>
</evidence>
<name>A0ACC2X2K1_9TREE</name>
<evidence type="ECO:0000313" key="2">
    <source>
        <dbReference type="Proteomes" id="UP001230649"/>
    </source>
</evidence>
<organism evidence="1 2">
    <name type="scientific">Naganishia adeliensis</name>
    <dbReference type="NCBI Taxonomy" id="92952"/>
    <lineage>
        <taxon>Eukaryota</taxon>
        <taxon>Fungi</taxon>
        <taxon>Dikarya</taxon>
        <taxon>Basidiomycota</taxon>
        <taxon>Agaricomycotina</taxon>
        <taxon>Tremellomycetes</taxon>
        <taxon>Filobasidiales</taxon>
        <taxon>Filobasidiaceae</taxon>
        <taxon>Naganishia</taxon>
    </lineage>
</organism>
<dbReference type="EMBL" id="JASBWS010000002">
    <property type="protein sequence ID" value="KAJ9117281.1"/>
    <property type="molecule type" value="Genomic_DNA"/>
</dbReference>
<reference evidence="1" key="1">
    <citation type="submission" date="2023-04" db="EMBL/GenBank/DDBJ databases">
        <title>Draft Genome sequencing of Naganishia species isolated from polar environments using Oxford Nanopore Technology.</title>
        <authorList>
            <person name="Leo P."/>
            <person name="Venkateswaran K."/>
        </authorList>
    </citation>
    <scope>NUCLEOTIDE SEQUENCE</scope>
    <source>
        <strain evidence="1">MNA-CCFEE 5262</strain>
    </source>
</reference>
<accession>A0ACC2X2K1</accession>
<gene>
    <name evidence="1" type="ORF">QFC20_000427</name>
</gene>
<protein>
    <submittedName>
        <fullName evidence="1">Uncharacterized protein</fullName>
    </submittedName>
</protein>
<keyword evidence="2" id="KW-1185">Reference proteome</keyword>
<dbReference type="Proteomes" id="UP001230649">
    <property type="component" value="Unassembled WGS sequence"/>
</dbReference>